<dbReference type="EMBL" id="LCRO01000003">
    <property type="protein sequence ID" value="KKW35755.1"/>
    <property type="molecule type" value="Genomic_DNA"/>
</dbReference>
<dbReference type="GO" id="GO:0016757">
    <property type="term" value="F:glycosyltransferase activity"/>
    <property type="evidence" value="ECO:0007669"/>
    <property type="project" value="UniProtKB-KW"/>
</dbReference>
<evidence type="ECO:0000256" key="2">
    <source>
        <dbReference type="ARBA" id="ARBA00022676"/>
    </source>
</evidence>
<evidence type="ECO:0000259" key="5">
    <source>
        <dbReference type="Pfam" id="PF13439"/>
    </source>
</evidence>
<protein>
    <submittedName>
        <fullName evidence="6">Glycosyl transferase, group 1</fullName>
    </submittedName>
</protein>
<dbReference type="PANTHER" id="PTHR12526:SF640">
    <property type="entry name" value="COLANIC ACID BIOSYNTHESIS GLYCOSYLTRANSFERASE WCAL-RELATED"/>
    <property type="match status" value="1"/>
</dbReference>
<name>A0A0G1XXX4_9BACT</name>
<dbReference type="InterPro" id="IPR001296">
    <property type="entry name" value="Glyco_trans_1"/>
</dbReference>
<dbReference type="Pfam" id="PF00534">
    <property type="entry name" value="Glycos_transf_1"/>
    <property type="match status" value="1"/>
</dbReference>
<evidence type="ECO:0000256" key="3">
    <source>
        <dbReference type="ARBA" id="ARBA00022679"/>
    </source>
</evidence>
<dbReference type="Proteomes" id="UP000034740">
    <property type="component" value="Unassembled WGS sequence"/>
</dbReference>
<dbReference type="SUPFAM" id="SSF53756">
    <property type="entry name" value="UDP-Glycosyltransferase/glycogen phosphorylase"/>
    <property type="match status" value="1"/>
</dbReference>
<dbReference type="InterPro" id="IPR028098">
    <property type="entry name" value="Glyco_trans_4-like_N"/>
</dbReference>
<organism evidence="6 7">
    <name type="scientific">Candidatus Adlerbacteria bacterium GW2011_GWA1_54_10</name>
    <dbReference type="NCBI Taxonomy" id="1618605"/>
    <lineage>
        <taxon>Bacteria</taxon>
        <taxon>Candidatus Adleribacteriota</taxon>
    </lineage>
</organism>
<reference evidence="6 7" key="1">
    <citation type="journal article" date="2015" name="Nature">
        <title>rRNA introns, odd ribosomes, and small enigmatic genomes across a large radiation of phyla.</title>
        <authorList>
            <person name="Brown C.T."/>
            <person name="Hug L.A."/>
            <person name="Thomas B.C."/>
            <person name="Sharon I."/>
            <person name="Castelle C.J."/>
            <person name="Singh A."/>
            <person name="Wilkins M.J."/>
            <person name="Williams K.H."/>
            <person name="Banfield J.F."/>
        </authorList>
    </citation>
    <scope>NUCLEOTIDE SEQUENCE [LARGE SCALE GENOMIC DNA]</scope>
</reference>
<dbReference type="CDD" id="cd03801">
    <property type="entry name" value="GT4_PimA-like"/>
    <property type="match status" value="1"/>
</dbReference>
<dbReference type="Gene3D" id="3.40.50.2000">
    <property type="entry name" value="Glycogen Phosphorylase B"/>
    <property type="match status" value="3"/>
</dbReference>
<keyword evidence="2" id="KW-0328">Glycosyltransferase</keyword>
<comment type="caution">
    <text evidence="6">The sequence shown here is derived from an EMBL/GenBank/DDBJ whole genome shotgun (WGS) entry which is preliminary data.</text>
</comment>
<feature type="domain" description="Glycosyl transferase family 1" evidence="4">
    <location>
        <begin position="234"/>
        <end position="313"/>
    </location>
</feature>
<evidence type="ECO:0000313" key="6">
    <source>
        <dbReference type="EMBL" id="KKW35755.1"/>
    </source>
</evidence>
<evidence type="ECO:0000259" key="4">
    <source>
        <dbReference type="Pfam" id="PF00534"/>
    </source>
</evidence>
<sequence>MRILIATGVYPPESGGPATNTRLLEERLPSHGFVVAVLPFRTVRRLPCGVRHAAYFFRLLAMVRRADILYAQDAVSVGLPAAVASVFSRKKLIIRVPGDYAWEQGRARFGVRESLDEFGPHLHGWRVWFLHKVQCWSLSRAWRIIAPSSYLRDHVISWGIKPERIILIHNGIELPVPIEPPQARPEGFLVVSIGRRVPWKGFESLESVVAREKKWSLFIAETLPRPQALGWASTADVFVLNSSYEGLSHTLIEVMSLGSPIIATNIGGNPELIRDGIEGLLIPAHDDEALYNALKSMESDRALAKRLGVAAAERAKEFSIEKTVNKLIELLHTA</sequence>
<keyword evidence="3 6" id="KW-0808">Transferase</keyword>
<gene>
    <name evidence="6" type="ORF">UY83_C0003G0039</name>
</gene>
<evidence type="ECO:0000256" key="1">
    <source>
        <dbReference type="ARBA" id="ARBA00009481"/>
    </source>
</evidence>
<dbReference type="Pfam" id="PF13439">
    <property type="entry name" value="Glyco_transf_4"/>
    <property type="match status" value="1"/>
</dbReference>
<comment type="similarity">
    <text evidence="1">Belongs to the glycosyltransferase group 1 family. Glycosyltransferase 4 subfamily.</text>
</comment>
<feature type="domain" description="Glycosyltransferase subfamily 4-like N-terminal" evidence="5">
    <location>
        <begin position="27"/>
        <end position="174"/>
    </location>
</feature>
<dbReference type="PANTHER" id="PTHR12526">
    <property type="entry name" value="GLYCOSYLTRANSFERASE"/>
    <property type="match status" value="1"/>
</dbReference>
<accession>A0A0G1XXX4</accession>
<proteinExistence type="inferred from homology"/>
<dbReference type="AlphaFoldDB" id="A0A0G1XXX4"/>
<evidence type="ECO:0000313" key="7">
    <source>
        <dbReference type="Proteomes" id="UP000034740"/>
    </source>
</evidence>